<feature type="chain" id="PRO_5045411934" description="Pentapeptide MXKDX repeat protein" evidence="2">
    <location>
        <begin position="27"/>
        <end position="101"/>
    </location>
</feature>
<accession>A0ABU5NYY3</accession>
<evidence type="ECO:0000256" key="1">
    <source>
        <dbReference type="SAM" id="MobiDB-lite"/>
    </source>
</evidence>
<keyword evidence="2" id="KW-0732">Signal</keyword>
<evidence type="ECO:0000256" key="2">
    <source>
        <dbReference type="SAM" id="SignalP"/>
    </source>
</evidence>
<protein>
    <recommendedName>
        <fullName evidence="5">Pentapeptide MXKDX repeat protein</fullName>
    </recommendedName>
</protein>
<dbReference type="EMBL" id="JAYDCJ010000003">
    <property type="protein sequence ID" value="MEA1081015.1"/>
    <property type="molecule type" value="Genomic_DNA"/>
</dbReference>
<feature type="region of interest" description="Disordered" evidence="1">
    <location>
        <begin position="25"/>
        <end position="101"/>
    </location>
</feature>
<feature type="compositionally biased region" description="Basic and acidic residues" evidence="1">
    <location>
        <begin position="83"/>
        <end position="92"/>
    </location>
</feature>
<evidence type="ECO:0000313" key="3">
    <source>
        <dbReference type="EMBL" id="MEA1081015.1"/>
    </source>
</evidence>
<sequence length="101" mass="10701">MKKLRALAFYALVAPAITLGSATVFASHHGNDNPDLGEQDMDEHAKPASGDPELHEGAEKSKYNETDTTGMDDQQGSGSGDHSGMKKKDDMKSSSGMSSDE</sequence>
<organism evidence="3 4">
    <name type="scientific">Marinobacter qingdaonensis</name>
    <dbReference type="NCBI Taxonomy" id="3108486"/>
    <lineage>
        <taxon>Bacteria</taxon>
        <taxon>Pseudomonadati</taxon>
        <taxon>Pseudomonadota</taxon>
        <taxon>Gammaproteobacteria</taxon>
        <taxon>Pseudomonadales</taxon>
        <taxon>Marinobacteraceae</taxon>
        <taxon>Marinobacter</taxon>
    </lineage>
</organism>
<dbReference type="RefSeq" id="WP_322855492.1">
    <property type="nucleotide sequence ID" value="NZ_JAYDCJ010000003.1"/>
</dbReference>
<proteinExistence type="predicted"/>
<feature type="signal peptide" evidence="2">
    <location>
        <begin position="1"/>
        <end position="26"/>
    </location>
</feature>
<dbReference type="Proteomes" id="UP001305746">
    <property type="component" value="Unassembled WGS sequence"/>
</dbReference>
<reference evidence="3 4" key="1">
    <citation type="submission" date="2023-12" db="EMBL/GenBank/DDBJ databases">
        <title>Marinobacter qingdaonensis sp. nov., isolated from the intertidal sediment of Qingdao, PR China.</title>
        <authorList>
            <person name="Li Y."/>
        </authorList>
    </citation>
    <scope>NUCLEOTIDE SEQUENCE [LARGE SCALE GENOMIC DNA]</scope>
    <source>
        <strain evidence="3 4">ASW11-75</strain>
    </source>
</reference>
<evidence type="ECO:0008006" key="5">
    <source>
        <dbReference type="Google" id="ProtNLM"/>
    </source>
</evidence>
<comment type="caution">
    <text evidence="3">The sequence shown here is derived from an EMBL/GenBank/DDBJ whole genome shotgun (WGS) entry which is preliminary data.</text>
</comment>
<feature type="compositionally biased region" description="Basic and acidic residues" evidence="1">
    <location>
        <begin position="42"/>
        <end position="65"/>
    </location>
</feature>
<name>A0ABU5NYY3_9GAMM</name>
<feature type="compositionally biased region" description="Low complexity" evidence="1">
    <location>
        <begin position="71"/>
        <end position="82"/>
    </location>
</feature>
<evidence type="ECO:0000313" key="4">
    <source>
        <dbReference type="Proteomes" id="UP001305746"/>
    </source>
</evidence>
<keyword evidence="4" id="KW-1185">Reference proteome</keyword>
<gene>
    <name evidence="3" type="ORF">U5822_10065</name>
</gene>